<evidence type="ECO:0000256" key="8">
    <source>
        <dbReference type="SAM" id="Phobius"/>
    </source>
</evidence>
<dbReference type="InterPro" id="IPR006593">
    <property type="entry name" value="Cyt_b561/ferric_Rdtase_TM"/>
</dbReference>
<dbReference type="Gene3D" id="2.60.40.1210">
    <property type="entry name" value="Cellobiose dehydrogenase, cytochrome domain"/>
    <property type="match status" value="1"/>
</dbReference>
<evidence type="ECO:0000256" key="3">
    <source>
        <dbReference type="ARBA" id="ARBA00022692"/>
    </source>
</evidence>
<feature type="signal peptide" evidence="9">
    <location>
        <begin position="1"/>
        <end position="24"/>
    </location>
</feature>
<dbReference type="SMART" id="SM00665">
    <property type="entry name" value="B561"/>
    <property type="match status" value="1"/>
</dbReference>
<reference evidence="11 12" key="1">
    <citation type="submission" date="2023-08" db="EMBL/GenBank/DDBJ databases">
        <title>Black Yeasts Isolated from many extreme environments.</title>
        <authorList>
            <person name="Coleine C."/>
            <person name="Stajich J.E."/>
            <person name="Selbmann L."/>
        </authorList>
    </citation>
    <scope>NUCLEOTIDE SEQUENCE [LARGE SCALE GENOMIC DNA]</scope>
    <source>
        <strain evidence="11 12">CCFEE 5792</strain>
    </source>
</reference>
<name>A0AAV9NEC2_9EURO</name>
<sequence length="458" mass="48405">MLSLFPSKALCLSLFASLLLTTQAVVPSSSAVLRPGGNSDSNANFTVAINVPSGNSNELYFHFSSPAGNSYAAFGIGSQMRGALMFIAHASEDGKNVTLSPRIGSGHSAPTPTDDVKITLLSGSGIINDTYVVNAKCSNCRSWSGGSADVLSDSQSMLWAVGEAGEIKSNALDARIQEHSRRGVFNLDFKAATGDAGVPVVDASSDNVDTIGPGSRGGDGSGPRHGIAFHGFLMGAAFLVIFPAGLVLLRVFEKVWLHWAVQSFALLLVFIGTGVGVAISKRDDIVSYSLYTIMIMNTGLTNVKEPNLTHPHQIIGFIVLGVGLLAWGIGMTGHVMFRRTGKPAAIMLGHRITGPVTMSMGLSNCIVGFRFAGNNRGAIIFAVAALLMIIFVCTVLFFTRRRKMRKGTMNTPAAQNFREGNMGGPTPYGPQSPSMPSYGQGGIPLASYQNNQPPPVYR</sequence>
<dbReference type="GO" id="GO:0016020">
    <property type="term" value="C:membrane"/>
    <property type="evidence" value="ECO:0007669"/>
    <property type="project" value="UniProtKB-SubCell"/>
</dbReference>
<dbReference type="AlphaFoldDB" id="A0AAV9NEC2"/>
<feature type="chain" id="PRO_5043474350" description="DOMON domain-containing protein" evidence="9">
    <location>
        <begin position="25"/>
        <end position="458"/>
    </location>
</feature>
<organism evidence="11 12">
    <name type="scientific">Exophiala bonariae</name>
    <dbReference type="NCBI Taxonomy" id="1690606"/>
    <lineage>
        <taxon>Eukaryota</taxon>
        <taxon>Fungi</taxon>
        <taxon>Dikarya</taxon>
        <taxon>Ascomycota</taxon>
        <taxon>Pezizomycotina</taxon>
        <taxon>Eurotiomycetes</taxon>
        <taxon>Chaetothyriomycetidae</taxon>
        <taxon>Chaetothyriales</taxon>
        <taxon>Herpotrichiellaceae</taxon>
        <taxon>Exophiala</taxon>
    </lineage>
</organism>
<dbReference type="EMBL" id="JAVRRD010000009">
    <property type="protein sequence ID" value="KAK5055179.1"/>
    <property type="molecule type" value="Genomic_DNA"/>
</dbReference>
<evidence type="ECO:0000256" key="2">
    <source>
        <dbReference type="ARBA" id="ARBA00022448"/>
    </source>
</evidence>
<dbReference type="GeneID" id="89981065"/>
<keyword evidence="6 8" id="KW-0472">Membrane</keyword>
<evidence type="ECO:0000313" key="12">
    <source>
        <dbReference type="Proteomes" id="UP001358417"/>
    </source>
</evidence>
<feature type="domain" description="DOMON" evidence="10">
    <location>
        <begin position="43"/>
        <end position="162"/>
    </location>
</feature>
<comment type="subcellular location">
    <subcellularLocation>
        <location evidence="1">Membrane</location>
    </subcellularLocation>
</comment>
<keyword evidence="3 8" id="KW-0812">Transmembrane</keyword>
<dbReference type="SMART" id="SM00664">
    <property type="entry name" value="DoH"/>
    <property type="match status" value="1"/>
</dbReference>
<evidence type="ECO:0000256" key="1">
    <source>
        <dbReference type="ARBA" id="ARBA00004370"/>
    </source>
</evidence>
<feature type="transmembrane region" description="Helical" evidence="8">
    <location>
        <begin position="315"/>
        <end position="337"/>
    </location>
</feature>
<keyword evidence="4" id="KW-0249">Electron transport</keyword>
<dbReference type="Gene3D" id="1.20.120.1770">
    <property type="match status" value="1"/>
</dbReference>
<evidence type="ECO:0000256" key="5">
    <source>
        <dbReference type="ARBA" id="ARBA00022989"/>
    </source>
</evidence>
<keyword evidence="2" id="KW-0813">Transport</keyword>
<feature type="transmembrane region" description="Helical" evidence="8">
    <location>
        <begin position="378"/>
        <end position="399"/>
    </location>
</feature>
<evidence type="ECO:0000259" key="10">
    <source>
        <dbReference type="PROSITE" id="PS50836"/>
    </source>
</evidence>
<accession>A0AAV9NEC2</accession>
<keyword evidence="9" id="KW-0732">Signal</keyword>
<proteinExistence type="predicted"/>
<keyword evidence="5 8" id="KW-1133">Transmembrane helix</keyword>
<feature type="region of interest" description="Disordered" evidence="7">
    <location>
        <begin position="408"/>
        <end position="458"/>
    </location>
</feature>
<dbReference type="PANTHER" id="PTHR47797">
    <property type="entry name" value="DEHYDROGENASE, PUTATIVE (AFU_ORTHOLOGUE AFUA_8G05805)-RELATED"/>
    <property type="match status" value="1"/>
</dbReference>
<dbReference type="RefSeq" id="XP_064707610.1">
    <property type="nucleotide sequence ID" value="XM_064856434.1"/>
</dbReference>
<evidence type="ECO:0000313" key="11">
    <source>
        <dbReference type="EMBL" id="KAK5055179.1"/>
    </source>
</evidence>
<dbReference type="CDD" id="cd09630">
    <property type="entry name" value="CDH_like_cytochrome"/>
    <property type="match status" value="1"/>
</dbReference>
<gene>
    <name evidence="11" type="ORF">LTR84_012928</name>
</gene>
<evidence type="ECO:0000256" key="9">
    <source>
        <dbReference type="SAM" id="SignalP"/>
    </source>
</evidence>
<keyword evidence="12" id="KW-1185">Reference proteome</keyword>
<evidence type="ECO:0000256" key="7">
    <source>
        <dbReference type="SAM" id="MobiDB-lite"/>
    </source>
</evidence>
<comment type="caution">
    <text evidence="11">The sequence shown here is derived from an EMBL/GenBank/DDBJ whole genome shotgun (WGS) entry which is preliminary data.</text>
</comment>
<dbReference type="Proteomes" id="UP001358417">
    <property type="component" value="Unassembled WGS sequence"/>
</dbReference>
<dbReference type="CDD" id="cd08760">
    <property type="entry name" value="Cyt_b561_FRRS1_like"/>
    <property type="match status" value="1"/>
</dbReference>
<protein>
    <recommendedName>
        <fullName evidence="10">DOMON domain-containing protein</fullName>
    </recommendedName>
</protein>
<dbReference type="PANTHER" id="PTHR47797:SF1">
    <property type="entry name" value="CYTOCHROME B561 DOMAIN-CONTAINING PROTEIN-RELATED"/>
    <property type="match status" value="1"/>
</dbReference>
<evidence type="ECO:0000256" key="6">
    <source>
        <dbReference type="ARBA" id="ARBA00023136"/>
    </source>
</evidence>
<dbReference type="InterPro" id="IPR015920">
    <property type="entry name" value="Cellobiose_DH-like_cyt"/>
</dbReference>
<feature type="transmembrane region" description="Helical" evidence="8">
    <location>
        <begin position="227"/>
        <end position="249"/>
    </location>
</feature>
<evidence type="ECO:0000256" key="4">
    <source>
        <dbReference type="ARBA" id="ARBA00022982"/>
    </source>
</evidence>
<dbReference type="Pfam" id="PF16010">
    <property type="entry name" value="CDH-cyt"/>
    <property type="match status" value="1"/>
</dbReference>
<dbReference type="InterPro" id="IPR005018">
    <property type="entry name" value="DOMON_domain"/>
</dbReference>
<dbReference type="PROSITE" id="PS50836">
    <property type="entry name" value="DOMON"/>
    <property type="match status" value="1"/>
</dbReference>
<feature type="transmembrane region" description="Helical" evidence="8">
    <location>
        <begin position="256"/>
        <end position="279"/>
    </location>
</feature>
<dbReference type="SUPFAM" id="SSF49344">
    <property type="entry name" value="CBD9-like"/>
    <property type="match status" value="1"/>
</dbReference>